<dbReference type="AlphaFoldDB" id="A0A382U9T7"/>
<evidence type="ECO:0000259" key="2">
    <source>
        <dbReference type="Pfam" id="PF21742"/>
    </source>
</evidence>
<evidence type="ECO:0000313" key="3">
    <source>
        <dbReference type="EMBL" id="SVD30511.1"/>
    </source>
</evidence>
<keyword evidence="1" id="KW-0472">Membrane</keyword>
<dbReference type="Pfam" id="PF21742">
    <property type="entry name" value="DUF6868"/>
    <property type="match status" value="1"/>
</dbReference>
<gene>
    <name evidence="3" type="ORF">METZ01_LOCUS383365</name>
</gene>
<feature type="domain" description="DUF6868" evidence="2">
    <location>
        <begin position="1"/>
        <end position="79"/>
    </location>
</feature>
<keyword evidence="1" id="KW-1133">Transmembrane helix</keyword>
<evidence type="ECO:0000256" key="1">
    <source>
        <dbReference type="SAM" id="Phobius"/>
    </source>
</evidence>
<dbReference type="InterPro" id="IPR049220">
    <property type="entry name" value="DUF6868"/>
</dbReference>
<keyword evidence="1" id="KW-0812">Transmembrane</keyword>
<reference evidence="3" key="1">
    <citation type="submission" date="2018-05" db="EMBL/GenBank/DDBJ databases">
        <authorList>
            <person name="Lanie J.A."/>
            <person name="Ng W.-L."/>
            <person name="Kazmierczak K.M."/>
            <person name="Andrzejewski T.M."/>
            <person name="Davidsen T.M."/>
            <person name="Wayne K.J."/>
            <person name="Tettelin H."/>
            <person name="Glass J.I."/>
            <person name="Rusch D."/>
            <person name="Podicherti R."/>
            <person name="Tsui H.-C.T."/>
            <person name="Winkler M.E."/>
        </authorList>
    </citation>
    <scope>NUCLEOTIDE SEQUENCE</scope>
</reference>
<organism evidence="3">
    <name type="scientific">marine metagenome</name>
    <dbReference type="NCBI Taxonomy" id="408172"/>
    <lineage>
        <taxon>unclassified sequences</taxon>
        <taxon>metagenomes</taxon>
        <taxon>ecological metagenomes</taxon>
    </lineage>
</organism>
<feature type="transmembrane region" description="Helical" evidence="1">
    <location>
        <begin position="12"/>
        <end position="30"/>
    </location>
</feature>
<sequence>MDITTMTEFFKWCSIINIIMLAIASVFSMTSDFAYNVHTKFGVWEGSKEAYKQSNYSFLGNYKMLILVFNLVPYLALIFCI</sequence>
<protein>
    <recommendedName>
        <fullName evidence="2">DUF6868 domain-containing protein</fullName>
    </recommendedName>
</protein>
<dbReference type="EMBL" id="UINC01142274">
    <property type="protein sequence ID" value="SVD30511.1"/>
    <property type="molecule type" value="Genomic_DNA"/>
</dbReference>
<feature type="transmembrane region" description="Helical" evidence="1">
    <location>
        <begin position="62"/>
        <end position="80"/>
    </location>
</feature>
<accession>A0A382U9T7</accession>
<proteinExistence type="predicted"/>
<name>A0A382U9T7_9ZZZZ</name>